<dbReference type="GeneID" id="94365243"/>
<comment type="caution">
    <text evidence="4">The sequence shown here is derived from an EMBL/GenBank/DDBJ whole genome shotgun (WGS) entry which is preliminary data.</text>
</comment>
<dbReference type="GO" id="GO:0004497">
    <property type="term" value="F:monooxygenase activity"/>
    <property type="evidence" value="ECO:0007669"/>
    <property type="project" value="UniProtKB-KW"/>
</dbReference>
<dbReference type="InterPro" id="IPR050493">
    <property type="entry name" value="FAD-dep_Monooxygenase_BioMet"/>
</dbReference>
<dbReference type="InterPro" id="IPR036188">
    <property type="entry name" value="FAD/NAD-bd_sf"/>
</dbReference>
<proteinExistence type="predicted"/>
<dbReference type="Proteomes" id="UP000244940">
    <property type="component" value="Unassembled WGS sequence"/>
</dbReference>
<evidence type="ECO:0000313" key="5">
    <source>
        <dbReference type="Proteomes" id="UP000244940"/>
    </source>
</evidence>
<name>A0A2U2CBB3_9RHOB</name>
<accession>A0A2U2CBB3</accession>
<protein>
    <submittedName>
        <fullName evidence="4">Flavin-dependent oxidoreductase</fullName>
    </submittedName>
</protein>
<evidence type="ECO:0000259" key="3">
    <source>
        <dbReference type="Pfam" id="PF01494"/>
    </source>
</evidence>
<gene>
    <name evidence="4" type="ORF">C4N9_10100</name>
</gene>
<dbReference type="PRINTS" id="PR00420">
    <property type="entry name" value="RNGMNOXGNASE"/>
</dbReference>
<feature type="domain" description="FAD-binding" evidence="3">
    <location>
        <begin position="2"/>
        <end position="330"/>
    </location>
</feature>
<dbReference type="SUPFAM" id="SSF51905">
    <property type="entry name" value="FAD/NAD(P)-binding domain"/>
    <property type="match status" value="1"/>
</dbReference>
<dbReference type="Gene3D" id="3.50.50.60">
    <property type="entry name" value="FAD/NAD(P)-binding domain"/>
    <property type="match status" value="1"/>
</dbReference>
<dbReference type="PANTHER" id="PTHR13789:SF268">
    <property type="entry name" value="5-METHYLPHENAZINE-1-CARBOXYLATE 1-MONOOXYGENASE"/>
    <property type="match status" value="1"/>
</dbReference>
<dbReference type="Gene3D" id="3.30.9.30">
    <property type="match status" value="1"/>
</dbReference>
<evidence type="ECO:0000313" key="4">
    <source>
        <dbReference type="EMBL" id="PWE29152.1"/>
    </source>
</evidence>
<dbReference type="AlphaFoldDB" id="A0A2U2CBB3"/>
<dbReference type="SUPFAM" id="SSF54373">
    <property type="entry name" value="FAD-linked reductases, C-terminal domain"/>
    <property type="match status" value="1"/>
</dbReference>
<keyword evidence="1" id="KW-0560">Oxidoreductase</keyword>
<dbReference type="GO" id="GO:0071949">
    <property type="term" value="F:FAD binding"/>
    <property type="evidence" value="ECO:0007669"/>
    <property type="project" value="InterPro"/>
</dbReference>
<dbReference type="EMBL" id="QEYD01000005">
    <property type="protein sequence ID" value="PWE29152.1"/>
    <property type="molecule type" value="Genomic_DNA"/>
</dbReference>
<dbReference type="RefSeq" id="WP_109533201.1">
    <property type="nucleotide sequence ID" value="NZ_CAXPUO010000057.1"/>
</dbReference>
<keyword evidence="5" id="KW-1185">Reference proteome</keyword>
<evidence type="ECO:0000256" key="2">
    <source>
        <dbReference type="ARBA" id="ARBA00023033"/>
    </source>
</evidence>
<organism evidence="4 5">
    <name type="scientific">Pararhodobacter marinus</name>
    <dbReference type="NCBI Taxonomy" id="2184063"/>
    <lineage>
        <taxon>Bacteria</taxon>
        <taxon>Pseudomonadati</taxon>
        <taxon>Pseudomonadota</taxon>
        <taxon>Alphaproteobacteria</taxon>
        <taxon>Rhodobacterales</taxon>
        <taxon>Paracoccaceae</taxon>
        <taxon>Pararhodobacter</taxon>
    </lineage>
</organism>
<evidence type="ECO:0000256" key="1">
    <source>
        <dbReference type="ARBA" id="ARBA00023002"/>
    </source>
</evidence>
<dbReference type="PANTHER" id="PTHR13789">
    <property type="entry name" value="MONOOXYGENASE"/>
    <property type="match status" value="1"/>
</dbReference>
<sequence>MSEVLIAGGGIAGLVTALTLHQIGVRCTVFETFPDATPRGVGMNLQPNAVRELYELGIGGAALNSVGIPLREWALVSLNGRDIYSEGRGMDAGFHWPQFSVDRGLLHALLHRTAQRRLGHHCLVMDSPVTGYEQDADGVTLFLGNGRQARGALLIAADGLYSTIRAQMFPDEGPLNWGRAVLWRGVTRARPLRTGSSYVAMGMADRHFLFYPISHPGRDGKAMIHWVAVAQVDDHPSRASDRWLRKVPTRAILPFFESWRELWIDVHAMMAASAHAYETPLVDRPALRSWHRGRVVLLGDAAHPMYPTAATGASQAIIDARVLGASMIEAGVTPAALHAYDDMLCAPVSALVERNRVEGRFELLRIVHERCGGSFTDLDSVVPPREREDFMLRYTRATEFAAEMLNNAPPIIAPGARAAVA</sequence>
<reference evidence="4 5" key="1">
    <citation type="submission" date="2018-05" db="EMBL/GenBank/DDBJ databases">
        <title>Pararhodobacter marina sp. nov., isolated from deep-sea water of the Indian Ocean.</title>
        <authorList>
            <person name="Lai Q.Sr."/>
            <person name="Liu X."/>
            <person name="Shao Z."/>
        </authorList>
    </citation>
    <scope>NUCLEOTIDE SEQUENCE [LARGE SCALE GENOMIC DNA]</scope>
    <source>
        <strain evidence="4 5">CIC4N-9</strain>
    </source>
</reference>
<keyword evidence="2" id="KW-0503">Monooxygenase</keyword>
<dbReference type="InterPro" id="IPR002938">
    <property type="entry name" value="FAD-bd"/>
</dbReference>
<dbReference type="Pfam" id="PF01494">
    <property type="entry name" value="FAD_binding_3"/>
    <property type="match status" value="1"/>
</dbReference>
<dbReference type="NCBIfam" id="NF005720">
    <property type="entry name" value="PRK07538.1"/>
    <property type="match status" value="1"/>
</dbReference>
<dbReference type="OrthoDB" id="4230779at2"/>